<organism evidence="4">
    <name type="scientific">Drosophila persimilis</name>
    <name type="common">Fruit fly</name>
    <dbReference type="NCBI Taxonomy" id="7234"/>
    <lineage>
        <taxon>Eukaryota</taxon>
        <taxon>Metazoa</taxon>
        <taxon>Ecdysozoa</taxon>
        <taxon>Arthropoda</taxon>
        <taxon>Hexapoda</taxon>
        <taxon>Insecta</taxon>
        <taxon>Pterygota</taxon>
        <taxon>Neoptera</taxon>
        <taxon>Endopterygota</taxon>
        <taxon>Diptera</taxon>
        <taxon>Brachycera</taxon>
        <taxon>Muscomorpha</taxon>
        <taxon>Ephydroidea</taxon>
        <taxon>Drosophilidae</taxon>
        <taxon>Drosophila</taxon>
        <taxon>Sophophora</taxon>
    </lineage>
</organism>
<evidence type="ECO:0000256" key="1">
    <source>
        <dbReference type="SAM" id="Coils"/>
    </source>
</evidence>
<evidence type="ECO:0000313" key="3">
    <source>
        <dbReference type="EMBL" id="EDW26800.1"/>
    </source>
</evidence>
<dbReference type="OMA" id="WFEDELD"/>
<feature type="region of interest" description="Disordered" evidence="2">
    <location>
        <begin position="54"/>
        <end position="73"/>
    </location>
</feature>
<feature type="compositionally biased region" description="Acidic residues" evidence="2">
    <location>
        <begin position="54"/>
        <end position="72"/>
    </location>
</feature>
<proteinExistence type="predicted"/>
<protein>
    <submittedName>
        <fullName evidence="3">GL14594</fullName>
    </submittedName>
</protein>
<feature type="coiled-coil region" evidence="1">
    <location>
        <begin position="147"/>
        <end position="188"/>
    </location>
</feature>
<keyword evidence="1" id="KW-0175">Coiled coil</keyword>
<reference evidence="3 4" key="1">
    <citation type="journal article" date="2007" name="Nature">
        <title>Evolution of genes and genomes on the Drosophila phylogeny.</title>
        <authorList>
            <consortium name="Drosophila 12 Genomes Consortium"/>
            <person name="Clark A.G."/>
            <person name="Eisen M.B."/>
            <person name="Smith D.R."/>
            <person name="Bergman C.M."/>
            <person name="Oliver B."/>
            <person name="Markow T.A."/>
            <person name="Kaufman T.C."/>
            <person name="Kellis M."/>
            <person name="Gelbart W."/>
            <person name="Iyer V.N."/>
            <person name="Pollard D.A."/>
            <person name="Sackton T.B."/>
            <person name="Larracuente A.M."/>
            <person name="Singh N.D."/>
            <person name="Abad J.P."/>
            <person name="Abt D.N."/>
            <person name="Adryan B."/>
            <person name="Aguade M."/>
            <person name="Akashi H."/>
            <person name="Anderson W.W."/>
            <person name="Aquadro C.F."/>
            <person name="Ardell D.H."/>
            <person name="Arguello R."/>
            <person name="Artieri C.G."/>
            <person name="Barbash D.A."/>
            <person name="Barker D."/>
            <person name="Barsanti P."/>
            <person name="Batterham P."/>
            <person name="Batzoglou S."/>
            <person name="Begun D."/>
            <person name="Bhutkar A."/>
            <person name="Blanco E."/>
            <person name="Bosak S.A."/>
            <person name="Bradley R.K."/>
            <person name="Brand A.D."/>
            <person name="Brent M.R."/>
            <person name="Brooks A.N."/>
            <person name="Brown R.H."/>
            <person name="Butlin R.K."/>
            <person name="Caggese C."/>
            <person name="Calvi B.R."/>
            <person name="Bernardo de Carvalho A."/>
            <person name="Caspi A."/>
            <person name="Castrezana S."/>
            <person name="Celniker S.E."/>
            <person name="Chang J.L."/>
            <person name="Chapple C."/>
            <person name="Chatterji S."/>
            <person name="Chinwalla A."/>
            <person name="Civetta A."/>
            <person name="Clifton S.W."/>
            <person name="Comeron J.M."/>
            <person name="Costello J.C."/>
            <person name="Coyne J.A."/>
            <person name="Daub J."/>
            <person name="David R.G."/>
            <person name="Delcher A.L."/>
            <person name="Delehaunty K."/>
            <person name="Do C.B."/>
            <person name="Ebling H."/>
            <person name="Edwards K."/>
            <person name="Eickbush T."/>
            <person name="Evans J.D."/>
            <person name="Filipski A."/>
            <person name="Findeiss S."/>
            <person name="Freyhult E."/>
            <person name="Fulton L."/>
            <person name="Fulton R."/>
            <person name="Garcia A.C."/>
            <person name="Gardiner A."/>
            <person name="Garfield D.A."/>
            <person name="Garvin B.E."/>
            <person name="Gibson G."/>
            <person name="Gilbert D."/>
            <person name="Gnerre S."/>
            <person name="Godfrey J."/>
            <person name="Good R."/>
            <person name="Gotea V."/>
            <person name="Gravely B."/>
            <person name="Greenberg A.J."/>
            <person name="Griffiths-Jones S."/>
            <person name="Gross S."/>
            <person name="Guigo R."/>
            <person name="Gustafson E.A."/>
            <person name="Haerty W."/>
            <person name="Hahn M.W."/>
            <person name="Halligan D.L."/>
            <person name="Halpern A.L."/>
            <person name="Halter G.M."/>
            <person name="Han M.V."/>
            <person name="Heger A."/>
            <person name="Hillier L."/>
            <person name="Hinrichs A.S."/>
            <person name="Holmes I."/>
            <person name="Hoskins R.A."/>
            <person name="Hubisz M.J."/>
            <person name="Hultmark D."/>
            <person name="Huntley M.A."/>
            <person name="Jaffe D.B."/>
            <person name="Jagadeeshan S."/>
            <person name="Jeck W.R."/>
            <person name="Johnson J."/>
            <person name="Jones C.D."/>
            <person name="Jordan W.C."/>
            <person name="Karpen G.H."/>
            <person name="Kataoka E."/>
            <person name="Keightley P.D."/>
            <person name="Kheradpour P."/>
            <person name="Kirkness E.F."/>
            <person name="Koerich L.B."/>
            <person name="Kristiansen K."/>
            <person name="Kudrna D."/>
            <person name="Kulathinal R.J."/>
            <person name="Kumar S."/>
            <person name="Kwok R."/>
            <person name="Lander E."/>
            <person name="Langley C.H."/>
            <person name="Lapoint R."/>
            <person name="Lazzaro B.P."/>
            <person name="Lee S.J."/>
            <person name="Levesque L."/>
            <person name="Li R."/>
            <person name="Lin C.F."/>
            <person name="Lin M.F."/>
            <person name="Lindblad-Toh K."/>
            <person name="Llopart A."/>
            <person name="Long M."/>
            <person name="Low L."/>
            <person name="Lozovsky E."/>
            <person name="Lu J."/>
            <person name="Luo M."/>
            <person name="Machado C.A."/>
            <person name="Makalowski W."/>
            <person name="Marzo M."/>
            <person name="Matsuda M."/>
            <person name="Matzkin L."/>
            <person name="McAllister B."/>
            <person name="McBride C.S."/>
            <person name="McKernan B."/>
            <person name="McKernan K."/>
            <person name="Mendez-Lago M."/>
            <person name="Minx P."/>
            <person name="Mollenhauer M.U."/>
            <person name="Montooth K."/>
            <person name="Mount S.M."/>
            <person name="Mu X."/>
            <person name="Myers E."/>
            <person name="Negre B."/>
            <person name="Newfeld S."/>
            <person name="Nielsen R."/>
            <person name="Noor M.A."/>
            <person name="O'Grady P."/>
            <person name="Pachter L."/>
            <person name="Papaceit M."/>
            <person name="Parisi M.J."/>
            <person name="Parisi M."/>
            <person name="Parts L."/>
            <person name="Pedersen J.S."/>
            <person name="Pesole G."/>
            <person name="Phillippy A.M."/>
            <person name="Ponting C.P."/>
            <person name="Pop M."/>
            <person name="Porcelli D."/>
            <person name="Powell J.R."/>
            <person name="Prohaska S."/>
            <person name="Pruitt K."/>
            <person name="Puig M."/>
            <person name="Quesneville H."/>
            <person name="Ram K.R."/>
            <person name="Rand D."/>
            <person name="Rasmussen M.D."/>
            <person name="Reed L.K."/>
            <person name="Reenan R."/>
            <person name="Reily A."/>
            <person name="Remington K.A."/>
            <person name="Rieger T.T."/>
            <person name="Ritchie M.G."/>
            <person name="Robin C."/>
            <person name="Rogers Y.H."/>
            <person name="Rohde C."/>
            <person name="Rozas J."/>
            <person name="Rubenfield M.J."/>
            <person name="Ruiz A."/>
            <person name="Russo S."/>
            <person name="Salzberg S.L."/>
            <person name="Sanchez-Gracia A."/>
            <person name="Saranga D.J."/>
            <person name="Sato H."/>
            <person name="Schaeffer S.W."/>
            <person name="Schatz M.C."/>
            <person name="Schlenke T."/>
            <person name="Schwartz R."/>
            <person name="Segarra C."/>
            <person name="Singh R.S."/>
            <person name="Sirot L."/>
            <person name="Sirota M."/>
            <person name="Sisneros N.B."/>
            <person name="Smith C.D."/>
            <person name="Smith T.F."/>
            <person name="Spieth J."/>
            <person name="Stage D.E."/>
            <person name="Stark A."/>
            <person name="Stephan W."/>
            <person name="Strausberg R.L."/>
            <person name="Strempel S."/>
            <person name="Sturgill D."/>
            <person name="Sutton G."/>
            <person name="Sutton G.G."/>
            <person name="Tao W."/>
            <person name="Teichmann S."/>
            <person name="Tobari Y.N."/>
            <person name="Tomimura Y."/>
            <person name="Tsolas J.M."/>
            <person name="Valente V.L."/>
            <person name="Venter E."/>
            <person name="Venter J.C."/>
            <person name="Vicario S."/>
            <person name="Vieira F.G."/>
            <person name="Vilella A.J."/>
            <person name="Villasante A."/>
            <person name="Walenz B."/>
            <person name="Wang J."/>
            <person name="Wasserman M."/>
            <person name="Watts T."/>
            <person name="Wilson D."/>
            <person name="Wilson R.K."/>
            <person name="Wing R.A."/>
            <person name="Wolfner M.F."/>
            <person name="Wong A."/>
            <person name="Wong G.K."/>
            <person name="Wu C.I."/>
            <person name="Wu G."/>
            <person name="Yamamoto D."/>
            <person name="Yang H.P."/>
            <person name="Yang S.P."/>
            <person name="Yorke J.A."/>
            <person name="Yoshida K."/>
            <person name="Zdobnov E."/>
            <person name="Zhang P."/>
            <person name="Zhang Y."/>
            <person name="Zimin A.V."/>
            <person name="Baldwin J."/>
            <person name="Abdouelleil A."/>
            <person name="Abdulkadir J."/>
            <person name="Abebe A."/>
            <person name="Abera B."/>
            <person name="Abreu J."/>
            <person name="Acer S.C."/>
            <person name="Aftuck L."/>
            <person name="Alexander A."/>
            <person name="An P."/>
            <person name="Anderson E."/>
            <person name="Anderson S."/>
            <person name="Arachi H."/>
            <person name="Azer M."/>
            <person name="Bachantsang P."/>
            <person name="Barry A."/>
            <person name="Bayul T."/>
            <person name="Berlin A."/>
            <person name="Bessette D."/>
            <person name="Bloom T."/>
            <person name="Blye J."/>
            <person name="Boguslavskiy L."/>
            <person name="Bonnet C."/>
            <person name="Boukhgalter B."/>
            <person name="Bourzgui I."/>
            <person name="Brown A."/>
            <person name="Cahill P."/>
            <person name="Channer S."/>
            <person name="Cheshatsang Y."/>
            <person name="Chuda L."/>
            <person name="Citroen M."/>
            <person name="Collymore A."/>
            <person name="Cooke P."/>
            <person name="Costello M."/>
            <person name="D'Aco K."/>
            <person name="Daza R."/>
            <person name="De Haan G."/>
            <person name="DeGray S."/>
            <person name="DeMaso C."/>
            <person name="Dhargay N."/>
            <person name="Dooley K."/>
            <person name="Dooley E."/>
            <person name="Doricent M."/>
            <person name="Dorje P."/>
            <person name="Dorjee K."/>
            <person name="Dupes A."/>
            <person name="Elong R."/>
            <person name="Falk J."/>
            <person name="Farina A."/>
            <person name="Faro S."/>
            <person name="Ferguson D."/>
            <person name="Fisher S."/>
            <person name="Foley C.D."/>
            <person name="Franke A."/>
            <person name="Friedrich D."/>
            <person name="Gadbois L."/>
            <person name="Gearin G."/>
            <person name="Gearin C.R."/>
            <person name="Giannoukos G."/>
            <person name="Goode T."/>
            <person name="Graham J."/>
            <person name="Grandbois E."/>
            <person name="Grewal S."/>
            <person name="Gyaltsen K."/>
            <person name="Hafez N."/>
            <person name="Hagos B."/>
            <person name="Hall J."/>
            <person name="Henson C."/>
            <person name="Hollinger A."/>
            <person name="Honan T."/>
            <person name="Huard M.D."/>
            <person name="Hughes L."/>
            <person name="Hurhula B."/>
            <person name="Husby M.E."/>
            <person name="Kamat A."/>
            <person name="Kanga B."/>
            <person name="Kashin S."/>
            <person name="Khazanovich D."/>
            <person name="Kisner P."/>
            <person name="Lance K."/>
            <person name="Lara M."/>
            <person name="Lee W."/>
            <person name="Lennon N."/>
            <person name="Letendre F."/>
            <person name="LeVine R."/>
            <person name="Lipovsky A."/>
            <person name="Liu X."/>
            <person name="Liu J."/>
            <person name="Liu S."/>
            <person name="Lokyitsang T."/>
            <person name="Lokyitsang Y."/>
            <person name="Lubonja R."/>
            <person name="Lui A."/>
            <person name="MacDonald P."/>
            <person name="Magnisalis V."/>
            <person name="Maru K."/>
            <person name="Matthews C."/>
            <person name="McCusker W."/>
            <person name="McDonough S."/>
            <person name="Mehta T."/>
            <person name="Meldrim J."/>
            <person name="Meneus L."/>
            <person name="Mihai O."/>
            <person name="Mihalev A."/>
            <person name="Mihova T."/>
            <person name="Mittelman R."/>
            <person name="Mlenga V."/>
            <person name="Montmayeur A."/>
            <person name="Mulrain L."/>
            <person name="Navidi A."/>
            <person name="Naylor J."/>
            <person name="Negash T."/>
            <person name="Nguyen T."/>
            <person name="Nguyen N."/>
            <person name="Nicol R."/>
            <person name="Norbu C."/>
            <person name="Norbu N."/>
            <person name="Novod N."/>
            <person name="O'Neill B."/>
            <person name="Osman S."/>
            <person name="Markiewicz E."/>
            <person name="Oyono O.L."/>
            <person name="Patti C."/>
            <person name="Phunkhang P."/>
            <person name="Pierre F."/>
            <person name="Priest M."/>
            <person name="Raghuraman S."/>
            <person name="Rege F."/>
            <person name="Reyes R."/>
            <person name="Rise C."/>
            <person name="Rogov P."/>
            <person name="Ross K."/>
            <person name="Ryan E."/>
            <person name="Settipalli S."/>
            <person name="Shea T."/>
            <person name="Sherpa N."/>
            <person name="Shi L."/>
            <person name="Shih D."/>
            <person name="Sparrow T."/>
            <person name="Spaulding J."/>
            <person name="Stalker J."/>
            <person name="Stange-Thomann N."/>
            <person name="Stavropoulos S."/>
            <person name="Stone C."/>
            <person name="Strader C."/>
            <person name="Tesfaye S."/>
            <person name="Thomson T."/>
            <person name="Thoulutsang Y."/>
            <person name="Thoulutsang D."/>
            <person name="Topham K."/>
            <person name="Topping I."/>
            <person name="Tsamla T."/>
            <person name="Vassiliev H."/>
            <person name="Vo A."/>
            <person name="Wangchuk T."/>
            <person name="Wangdi T."/>
            <person name="Weiand M."/>
            <person name="Wilkinson J."/>
            <person name="Wilson A."/>
            <person name="Yadav S."/>
            <person name="Young G."/>
            <person name="Yu Q."/>
            <person name="Zembek L."/>
            <person name="Zhong D."/>
            <person name="Zimmer A."/>
            <person name="Zwirko Z."/>
            <person name="Jaffe D.B."/>
            <person name="Alvarez P."/>
            <person name="Brockman W."/>
            <person name="Butler J."/>
            <person name="Chin C."/>
            <person name="Gnerre S."/>
            <person name="Grabherr M."/>
            <person name="Kleber M."/>
            <person name="Mauceli E."/>
            <person name="MacCallum I."/>
        </authorList>
    </citation>
    <scope>NUCLEOTIDE SEQUENCE [LARGE SCALE GENOMIC DNA]</scope>
    <source>
        <strain evidence="4">MSH-3 / Tucson 14011-0111.49</strain>
    </source>
</reference>
<dbReference type="Proteomes" id="UP000008744">
    <property type="component" value="Unassembled WGS sequence"/>
</dbReference>
<dbReference type="KEGG" id="dpe:6597631"/>
<dbReference type="EMBL" id="CH479193">
    <property type="protein sequence ID" value="EDW26800.1"/>
    <property type="molecule type" value="Genomic_DNA"/>
</dbReference>
<accession>B4GVV5</accession>
<gene>
    <name evidence="3" type="primary">Dper\GL14594</name>
    <name evidence="3" type="ORF">Dper_GL14594</name>
</gene>
<name>B4GVV5_DROPE</name>
<evidence type="ECO:0000313" key="4">
    <source>
        <dbReference type="Proteomes" id="UP000008744"/>
    </source>
</evidence>
<evidence type="ECO:0000256" key="2">
    <source>
        <dbReference type="SAM" id="MobiDB-lite"/>
    </source>
</evidence>
<keyword evidence="4" id="KW-1185">Reference proteome</keyword>
<sequence length="196" mass="22036">MPSFDIPAEWFEDELDYDEDPVFHFPVPNVDGAELEFQDALDAALDEVLNEGLEVEDQYDDEGSPLESDQDIFESPYTSSIEISDFEVSSDSSEAVAEGRVNLADISDLTLLSSSSPETYHSNNGVFEDITNMEADQESIVTDETSIDDAKKLLEDIFRAQDELEDRLDSLGKKLDELREDIKENIADCEKFRSSI</sequence>
<dbReference type="HOGENOM" id="CLU_1403832_0_0_1"/>
<dbReference type="AlphaFoldDB" id="B4GVV5"/>